<name>A0ABT2ZQ06_9RHOB</name>
<protein>
    <submittedName>
        <fullName evidence="1">Uncharacterized protein</fullName>
    </submittedName>
</protein>
<keyword evidence="2" id="KW-1185">Reference proteome</keyword>
<proteinExistence type="predicted"/>
<gene>
    <name evidence="1" type="ORF">OEZ71_13105</name>
</gene>
<evidence type="ECO:0000313" key="1">
    <source>
        <dbReference type="EMBL" id="MCV2873234.1"/>
    </source>
</evidence>
<dbReference type="EMBL" id="JAOWKZ010000003">
    <property type="protein sequence ID" value="MCV2873234.1"/>
    <property type="molecule type" value="Genomic_DNA"/>
</dbReference>
<reference evidence="1 2" key="1">
    <citation type="submission" date="2022-10" db="EMBL/GenBank/DDBJ databases">
        <title>Defluviimonas sp. nov., isolated from ocean surface sediments.</title>
        <authorList>
            <person name="He W."/>
            <person name="Wang L."/>
            <person name="Zhang D.-F."/>
        </authorList>
    </citation>
    <scope>NUCLEOTIDE SEQUENCE [LARGE SCALE GENOMIC DNA]</scope>
    <source>
        <strain evidence="1 2">WL0050</strain>
    </source>
</reference>
<evidence type="ECO:0000313" key="2">
    <source>
        <dbReference type="Proteomes" id="UP001652564"/>
    </source>
</evidence>
<organism evidence="1 2">
    <name type="scientific">Albidovulum litorale</name>
    <dbReference type="NCBI Taxonomy" id="2984134"/>
    <lineage>
        <taxon>Bacteria</taxon>
        <taxon>Pseudomonadati</taxon>
        <taxon>Pseudomonadota</taxon>
        <taxon>Alphaproteobacteria</taxon>
        <taxon>Rhodobacterales</taxon>
        <taxon>Paracoccaceae</taxon>
        <taxon>Albidovulum</taxon>
    </lineage>
</organism>
<accession>A0ABT2ZQ06</accession>
<sequence length="87" mass="9515">MNLTAISGIAHFVVATDDAQEILHLMRCALQTPGYGEHQIAHFTIMKQPKTFTLSDGITTLTVPLSDASDLLEQMDEMKQDLGEVAV</sequence>
<comment type="caution">
    <text evidence="1">The sequence shown here is derived from an EMBL/GenBank/DDBJ whole genome shotgun (WGS) entry which is preliminary data.</text>
</comment>
<dbReference type="RefSeq" id="WP_263740440.1">
    <property type="nucleotide sequence ID" value="NZ_JAOWKZ010000003.1"/>
</dbReference>
<dbReference type="Proteomes" id="UP001652564">
    <property type="component" value="Unassembled WGS sequence"/>
</dbReference>